<feature type="compositionally biased region" description="Basic and acidic residues" evidence="1">
    <location>
        <begin position="271"/>
        <end position="285"/>
    </location>
</feature>
<feature type="compositionally biased region" description="Basic and acidic residues" evidence="1">
    <location>
        <begin position="327"/>
        <end position="338"/>
    </location>
</feature>
<name>F9WKM6_TRYVY</name>
<dbReference type="AlphaFoldDB" id="F9WKM6"/>
<feature type="compositionally biased region" description="Polar residues" evidence="1">
    <location>
        <begin position="339"/>
        <end position="351"/>
    </location>
</feature>
<feature type="compositionally biased region" description="Basic and acidic residues" evidence="1">
    <location>
        <begin position="110"/>
        <end position="120"/>
    </location>
</feature>
<feature type="region of interest" description="Disordered" evidence="1">
    <location>
        <begin position="237"/>
        <end position="357"/>
    </location>
</feature>
<protein>
    <submittedName>
        <fullName evidence="2">Uncharacterized protein</fullName>
    </submittedName>
</protein>
<dbReference type="Proteomes" id="UP000009027">
    <property type="component" value="Unassembled WGS sequence"/>
</dbReference>
<dbReference type="VEuPathDB" id="TriTrypDB:TvY486_0006920"/>
<gene>
    <name evidence="2" type="ORF">TvY486_0006920</name>
</gene>
<evidence type="ECO:0000313" key="2">
    <source>
        <dbReference type="EMBL" id="CCD18048.1"/>
    </source>
</evidence>
<proteinExistence type="predicted"/>
<reference evidence="2 3" key="1">
    <citation type="journal article" date="2012" name="Proc. Natl. Acad. Sci. U.S.A.">
        <title>Antigenic diversity is generated by distinct evolutionary mechanisms in African trypanosome species.</title>
        <authorList>
            <person name="Jackson A.P."/>
            <person name="Berry A."/>
            <person name="Aslett M."/>
            <person name="Allison H.C."/>
            <person name="Burton P."/>
            <person name="Vavrova-Anderson J."/>
            <person name="Brown R."/>
            <person name="Browne H."/>
            <person name="Corton N."/>
            <person name="Hauser H."/>
            <person name="Gamble J."/>
            <person name="Gilderthorp R."/>
            <person name="Marcello L."/>
            <person name="McQuillan J."/>
            <person name="Otto T.D."/>
            <person name="Quail M.A."/>
            <person name="Sanders M.J."/>
            <person name="van Tonder A."/>
            <person name="Ginger M.L."/>
            <person name="Field M.C."/>
            <person name="Barry J.D."/>
            <person name="Hertz-Fowler C."/>
            <person name="Berriman M."/>
        </authorList>
    </citation>
    <scope>NUCLEOTIDE SEQUENCE</scope>
    <source>
        <strain evidence="2 3">Y486</strain>
    </source>
</reference>
<feature type="compositionally biased region" description="Basic residues" evidence="1">
    <location>
        <begin position="237"/>
        <end position="248"/>
    </location>
</feature>
<feature type="compositionally biased region" description="Basic residues" evidence="1">
    <location>
        <begin position="182"/>
        <end position="194"/>
    </location>
</feature>
<sequence length="393" mass="43195">MPRAVPPLSVKATARRPAPPSAASHEPSHPPVCALCRAVCLCCCLLSARKDKDATLRPGAPRLRHPHPGEWPSARARQQQQMWDAWEAVLPSCGAAERTGGPPTTRVGQHLRDATASERRFRTRTARATKAHECEKGVEPCQDAGTKRRANRAATVGPAERRAPASPRQLAGRARSQMGQHSRARRRGRHHANRHQATPWPERAFSQRRHGPAAACAVASEQWRRAGAARARMARCARRQRGSARRGNGRTLYRGPGPARDAWTGAANANRQERVKQSKVCKEQALRPAPCLVRAAKQGRRGREQQPAAPQKERRRTRQRCGVVDGVDARQARRDRTGSQRNYQSGSAEGQSTRHSDLMARERARSGGGVAWARCGHITVGKACGSWRAAHCQ</sequence>
<organism evidence="2 3">
    <name type="scientific">Trypanosoma vivax (strain Y486)</name>
    <dbReference type="NCBI Taxonomy" id="1055687"/>
    <lineage>
        <taxon>Eukaryota</taxon>
        <taxon>Discoba</taxon>
        <taxon>Euglenozoa</taxon>
        <taxon>Kinetoplastea</taxon>
        <taxon>Metakinetoplastina</taxon>
        <taxon>Trypanosomatida</taxon>
        <taxon>Trypanosomatidae</taxon>
        <taxon>Trypanosoma</taxon>
        <taxon>Duttonella</taxon>
    </lineage>
</organism>
<accession>F9WKM6</accession>
<evidence type="ECO:0000256" key="1">
    <source>
        <dbReference type="SAM" id="MobiDB-lite"/>
    </source>
</evidence>
<evidence type="ECO:0000313" key="3">
    <source>
        <dbReference type="Proteomes" id="UP000009027"/>
    </source>
</evidence>
<feature type="region of interest" description="Disordered" evidence="1">
    <location>
        <begin position="98"/>
        <end position="208"/>
    </location>
</feature>
<feature type="region of interest" description="Disordered" evidence="1">
    <location>
        <begin position="1"/>
        <end position="27"/>
    </location>
</feature>
<keyword evidence="3" id="KW-1185">Reference proteome</keyword>
<dbReference type="EMBL" id="CAEX01000279">
    <property type="protein sequence ID" value="CCD18048.1"/>
    <property type="molecule type" value="Genomic_DNA"/>
</dbReference>